<dbReference type="Pfam" id="PF13966">
    <property type="entry name" value="zf-RVT"/>
    <property type="match status" value="1"/>
</dbReference>
<dbReference type="GO" id="GO:0003676">
    <property type="term" value="F:nucleic acid binding"/>
    <property type="evidence" value="ECO:0007669"/>
    <property type="project" value="InterPro"/>
</dbReference>
<dbReference type="InterPro" id="IPR012337">
    <property type="entry name" value="RNaseH-like_sf"/>
</dbReference>
<dbReference type="InterPro" id="IPR036397">
    <property type="entry name" value="RNaseH_sf"/>
</dbReference>
<dbReference type="InterPro" id="IPR044730">
    <property type="entry name" value="RNase_H-like_dom_plant"/>
</dbReference>
<dbReference type="CDD" id="cd06222">
    <property type="entry name" value="RNase_H_like"/>
    <property type="match status" value="1"/>
</dbReference>
<accession>A0A6P9E8R0</accession>
<evidence type="ECO:0000259" key="1">
    <source>
        <dbReference type="Pfam" id="PF13456"/>
    </source>
</evidence>
<evidence type="ECO:0000259" key="2">
    <source>
        <dbReference type="Pfam" id="PF13966"/>
    </source>
</evidence>
<feature type="domain" description="Reverse transcriptase zinc-binding" evidence="2">
    <location>
        <begin position="3"/>
        <end position="65"/>
    </location>
</feature>
<dbReference type="InterPro" id="IPR026960">
    <property type="entry name" value="RVT-Znf"/>
</dbReference>
<dbReference type="AlphaFoldDB" id="A0A6P9E8R0"/>
<name>A0A6P9E8R0_JUGRE</name>
<dbReference type="SUPFAM" id="SSF53098">
    <property type="entry name" value="Ribonuclease H-like"/>
    <property type="match status" value="1"/>
</dbReference>
<dbReference type="InParanoid" id="A0A6P9E8R0"/>
<evidence type="ECO:0000313" key="3">
    <source>
        <dbReference type="Proteomes" id="UP000235220"/>
    </source>
</evidence>
<dbReference type="RefSeq" id="XP_035544595.1">
    <property type="nucleotide sequence ID" value="XM_035688702.1"/>
</dbReference>
<dbReference type="PANTHER" id="PTHR47074">
    <property type="entry name" value="BNAC02G40300D PROTEIN"/>
    <property type="match status" value="1"/>
</dbReference>
<dbReference type="InterPro" id="IPR002156">
    <property type="entry name" value="RNaseH_domain"/>
</dbReference>
<dbReference type="PANTHER" id="PTHR47074:SF48">
    <property type="entry name" value="POLYNUCLEOTIDYL TRANSFERASE, RIBONUCLEASE H-LIKE SUPERFAMILY PROTEIN"/>
    <property type="match status" value="1"/>
</dbReference>
<reference evidence="4" key="1">
    <citation type="submission" date="2025-08" db="UniProtKB">
        <authorList>
            <consortium name="RefSeq"/>
        </authorList>
    </citation>
    <scope>IDENTIFICATION</scope>
    <source>
        <tissue evidence="4">Leaves</tissue>
    </source>
</reference>
<sequence length="257" mass="29504">MKKFWTALWKLQVPHKVKVFAWRACKDSLSTKANLIKRKLDIEGKCSFCQHPLEDLRHVLILCPSIYEFLRSRFLVFQNGGQISSFLTAAMDILFKGTSEELADFFLMVWAFWFRRNKMVHKQIALPPQQVIGFAFTNKLHSVVVRHQLGLHSSKYLVYRWSAPPEDSLKLNIDGALFFYLNKAGMGVVLRNHMGEVLMASSRVESVFLEPEQVEAVALLRGLQLCMRLGIPKLIIKSDCLFLEEEINRSSESNAAI</sequence>
<protein>
    <submittedName>
        <fullName evidence="4">Uncharacterized protein LOC118347988</fullName>
    </submittedName>
</protein>
<dbReference type="Proteomes" id="UP000235220">
    <property type="component" value="Chromosome 3"/>
</dbReference>
<dbReference type="OrthoDB" id="1906820at2759"/>
<dbReference type="KEGG" id="jre:118347988"/>
<dbReference type="Gene3D" id="3.30.420.10">
    <property type="entry name" value="Ribonuclease H-like superfamily/Ribonuclease H"/>
    <property type="match status" value="1"/>
</dbReference>
<organism evidence="3 4">
    <name type="scientific">Juglans regia</name>
    <name type="common">English walnut</name>
    <dbReference type="NCBI Taxonomy" id="51240"/>
    <lineage>
        <taxon>Eukaryota</taxon>
        <taxon>Viridiplantae</taxon>
        <taxon>Streptophyta</taxon>
        <taxon>Embryophyta</taxon>
        <taxon>Tracheophyta</taxon>
        <taxon>Spermatophyta</taxon>
        <taxon>Magnoliopsida</taxon>
        <taxon>eudicotyledons</taxon>
        <taxon>Gunneridae</taxon>
        <taxon>Pentapetalae</taxon>
        <taxon>rosids</taxon>
        <taxon>fabids</taxon>
        <taxon>Fagales</taxon>
        <taxon>Juglandaceae</taxon>
        <taxon>Juglans</taxon>
    </lineage>
</organism>
<dbReference type="InterPro" id="IPR052929">
    <property type="entry name" value="RNase_H-like_EbsB-rel"/>
</dbReference>
<dbReference type="Pfam" id="PF13456">
    <property type="entry name" value="RVT_3"/>
    <property type="match status" value="1"/>
</dbReference>
<dbReference type="GeneID" id="118347988"/>
<proteinExistence type="predicted"/>
<gene>
    <name evidence="4" type="primary">LOC118347988</name>
</gene>
<keyword evidence="3" id="KW-1185">Reference proteome</keyword>
<evidence type="ECO:0000313" key="4">
    <source>
        <dbReference type="RefSeq" id="XP_035544595.1"/>
    </source>
</evidence>
<dbReference type="GO" id="GO:0004523">
    <property type="term" value="F:RNA-DNA hybrid ribonuclease activity"/>
    <property type="evidence" value="ECO:0007669"/>
    <property type="project" value="InterPro"/>
</dbReference>
<feature type="domain" description="RNase H type-1" evidence="1">
    <location>
        <begin position="172"/>
        <end position="253"/>
    </location>
</feature>